<protein>
    <submittedName>
        <fullName evidence="2">DUF551 domain-containing protein</fullName>
    </submittedName>
</protein>
<evidence type="ECO:0000259" key="1">
    <source>
        <dbReference type="Pfam" id="PF04448"/>
    </source>
</evidence>
<dbReference type="Pfam" id="PF04448">
    <property type="entry name" value="DUF551"/>
    <property type="match status" value="1"/>
</dbReference>
<feature type="domain" description="DUF551" evidence="1">
    <location>
        <begin position="42"/>
        <end position="111"/>
    </location>
</feature>
<comment type="caution">
    <text evidence="2">The sequence shown here is derived from an EMBL/GenBank/DDBJ whole genome shotgun (WGS) entry which is preliminary data.</text>
</comment>
<evidence type="ECO:0000313" key="3">
    <source>
        <dbReference type="Proteomes" id="UP000283762"/>
    </source>
</evidence>
<reference evidence="2 3" key="1">
    <citation type="submission" date="2018-08" db="EMBL/GenBank/DDBJ databases">
        <title>A genome reference for cultivated species of the human gut microbiota.</title>
        <authorList>
            <person name="Zou Y."/>
            <person name="Xue W."/>
            <person name="Luo G."/>
        </authorList>
    </citation>
    <scope>NUCLEOTIDE SEQUENCE [LARGE SCALE GENOMIC DNA]</scope>
    <source>
        <strain evidence="2 3">AM25-16</strain>
    </source>
</reference>
<sequence length="159" mass="18449">MNREEEIKAANPYGNSSSFASGKMIGFTIGAEWADAHPKNPWISVKEQLPEENENIIIMCKHGAIFNGTYCNGVWFCMDGYINDIYKDSPIYTSMSSIPPLWEPVAWMPIPWREYRPRGVRMNRNGKVVSRANRVSYFSYEDITATDWEIYREHENSHE</sequence>
<dbReference type="AlphaFoldDB" id="A0A414Q800"/>
<accession>A0A414Q800</accession>
<name>A0A414Q800_BACSE</name>
<proteinExistence type="predicted"/>
<dbReference type="InterPro" id="IPR007539">
    <property type="entry name" value="DUF551"/>
</dbReference>
<organism evidence="2 3">
    <name type="scientific">Bacteroides stercoris</name>
    <dbReference type="NCBI Taxonomy" id="46506"/>
    <lineage>
        <taxon>Bacteria</taxon>
        <taxon>Pseudomonadati</taxon>
        <taxon>Bacteroidota</taxon>
        <taxon>Bacteroidia</taxon>
        <taxon>Bacteroidales</taxon>
        <taxon>Bacteroidaceae</taxon>
        <taxon>Bacteroides</taxon>
    </lineage>
</organism>
<gene>
    <name evidence="2" type="ORF">DW668_04875</name>
</gene>
<dbReference type="Proteomes" id="UP000283762">
    <property type="component" value="Unassembled WGS sequence"/>
</dbReference>
<evidence type="ECO:0000313" key="2">
    <source>
        <dbReference type="EMBL" id="RHF76924.1"/>
    </source>
</evidence>
<dbReference type="RefSeq" id="WP_118206922.1">
    <property type="nucleotide sequence ID" value="NZ_QRHJ01000009.1"/>
</dbReference>
<dbReference type="EMBL" id="QRHJ01000009">
    <property type="protein sequence ID" value="RHF76924.1"/>
    <property type="molecule type" value="Genomic_DNA"/>
</dbReference>